<dbReference type="Proteomes" id="UP000595220">
    <property type="component" value="Chromosome"/>
</dbReference>
<evidence type="ECO:0000313" key="1">
    <source>
        <dbReference type="EMBL" id="QQC43731.1"/>
    </source>
</evidence>
<dbReference type="RefSeq" id="WP_074633638.1">
    <property type="nucleotide sequence ID" value="NZ_CP066065.1"/>
</dbReference>
<dbReference type="AlphaFoldDB" id="A0AAP9Y7V9"/>
<accession>A0AAP9Y7V9</accession>
<reference evidence="1 2" key="1">
    <citation type="submission" date="2020-12" db="EMBL/GenBank/DDBJ databases">
        <title>FDA dAtabase for Regulatory Grade micrObial Sequences (FDA-ARGOS): Supporting development and validation of Infectious Disease Dx tests.</title>
        <authorList>
            <person name="Sproer C."/>
            <person name="Gronow S."/>
            <person name="Severitt S."/>
            <person name="Schroder I."/>
            <person name="Tallon L."/>
            <person name="Sadzewicz L."/>
            <person name="Zhao X."/>
            <person name="Boylan J."/>
            <person name="Ott S."/>
            <person name="Bowen H."/>
            <person name="Vavikolanu K."/>
            <person name="Mehta A."/>
            <person name="Aluvathingal J."/>
            <person name="Nadendla S."/>
            <person name="Lowell S."/>
            <person name="Myers T."/>
            <person name="Yan Y."/>
            <person name="Sichtig H."/>
        </authorList>
    </citation>
    <scope>NUCLEOTIDE SEQUENCE [LARGE SCALE GENOMIC DNA]</scope>
    <source>
        <strain evidence="1 2">FDAARGOS_985</strain>
    </source>
</reference>
<gene>
    <name evidence="1" type="ORF">I6H42_08145</name>
</gene>
<dbReference type="EMBL" id="CP066065">
    <property type="protein sequence ID" value="QQC43731.1"/>
    <property type="molecule type" value="Genomic_DNA"/>
</dbReference>
<organism evidence="1 2">
    <name type="scientific">Schaalia meyeri</name>
    <dbReference type="NCBI Taxonomy" id="52773"/>
    <lineage>
        <taxon>Bacteria</taxon>
        <taxon>Bacillati</taxon>
        <taxon>Actinomycetota</taxon>
        <taxon>Actinomycetes</taxon>
        <taxon>Actinomycetales</taxon>
        <taxon>Actinomycetaceae</taxon>
        <taxon>Schaalia</taxon>
    </lineage>
</organism>
<name>A0AAP9Y7V9_9ACTO</name>
<sequence length="98" mass="10511">MSTPKCFGGGFISTRLKDIPIPPAPSTGSAHNVLLTSHLAALNNTISQVAWIANGISLGLSAATHDFQCTDDAAADALHEIQRYNDLYNNRYPVRPSM</sequence>
<protein>
    <submittedName>
        <fullName evidence="1">Uncharacterized protein</fullName>
    </submittedName>
</protein>
<keyword evidence="2" id="KW-1185">Reference proteome</keyword>
<proteinExistence type="predicted"/>
<evidence type="ECO:0000313" key="2">
    <source>
        <dbReference type="Proteomes" id="UP000595220"/>
    </source>
</evidence>